<dbReference type="AlphaFoldDB" id="A0A815N8D2"/>
<dbReference type="InterPro" id="IPR039259">
    <property type="entry name" value="Protein_maelstrom"/>
</dbReference>
<organism evidence="14 16">
    <name type="scientific">Adineta ricciae</name>
    <name type="common">Rotifer</name>
    <dbReference type="NCBI Taxonomy" id="249248"/>
    <lineage>
        <taxon>Eukaryota</taxon>
        <taxon>Metazoa</taxon>
        <taxon>Spiralia</taxon>
        <taxon>Gnathifera</taxon>
        <taxon>Rotifera</taxon>
        <taxon>Eurotatoria</taxon>
        <taxon>Bdelloidea</taxon>
        <taxon>Adinetida</taxon>
        <taxon>Adinetidae</taxon>
        <taxon>Adineta</taxon>
    </lineage>
</organism>
<dbReference type="PANTHER" id="PTHR21358:SF4">
    <property type="entry name" value="PROTEIN MAELSTROM HOMOLOG"/>
    <property type="match status" value="1"/>
</dbReference>
<keyword evidence="9" id="KW-0539">Nucleus</keyword>
<keyword evidence="8" id="KW-0943">RNA-mediated gene silencing</keyword>
<keyword evidence="7" id="KW-0238">DNA-binding</keyword>
<dbReference type="GO" id="GO:0045892">
    <property type="term" value="P:negative regulation of DNA-templated transcription"/>
    <property type="evidence" value="ECO:0007669"/>
    <property type="project" value="TreeGrafter"/>
</dbReference>
<accession>A0A815N8D2</accession>
<dbReference type="OrthoDB" id="24555at2759"/>
<dbReference type="InterPro" id="IPR009071">
    <property type="entry name" value="HMG_box_dom"/>
</dbReference>
<dbReference type="Proteomes" id="UP000663852">
    <property type="component" value="Unassembled WGS sequence"/>
</dbReference>
<evidence type="ECO:0000256" key="10">
    <source>
        <dbReference type="ARBA" id="ARBA00023254"/>
    </source>
</evidence>
<gene>
    <name evidence="14" type="ORF">EDS130_LOCUS38170</name>
    <name evidence="13" type="ORF">XAT740_LOCUS23007</name>
</gene>
<dbReference type="InterPro" id="IPR036910">
    <property type="entry name" value="HMG_box_dom_sf"/>
</dbReference>
<evidence type="ECO:0000256" key="5">
    <source>
        <dbReference type="ARBA" id="ARBA00022490"/>
    </source>
</evidence>
<keyword evidence="4" id="KW-0217">Developmental protein</keyword>
<dbReference type="GO" id="GO:0043186">
    <property type="term" value="C:P granule"/>
    <property type="evidence" value="ECO:0007669"/>
    <property type="project" value="TreeGrafter"/>
</dbReference>
<proteinExistence type="inferred from homology"/>
<dbReference type="InterPro" id="IPR024970">
    <property type="entry name" value="Maelstrom"/>
</dbReference>
<dbReference type="Pfam" id="PF13017">
    <property type="entry name" value="Maelstrom"/>
    <property type="match status" value="1"/>
</dbReference>
<dbReference type="GO" id="GO:0060964">
    <property type="term" value="P:regulation of miRNA-mediated gene silencing"/>
    <property type="evidence" value="ECO:0007669"/>
    <property type="project" value="InterPro"/>
</dbReference>
<keyword evidence="15" id="KW-1185">Reference proteome</keyword>
<dbReference type="Gene3D" id="1.10.30.10">
    <property type="entry name" value="High mobility group box domain"/>
    <property type="match status" value="1"/>
</dbReference>
<evidence type="ECO:0000259" key="12">
    <source>
        <dbReference type="Pfam" id="PF13017"/>
    </source>
</evidence>
<protein>
    <recommendedName>
        <fullName evidence="17">HMG box domain-containing protein</fullName>
    </recommendedName>
</protein>
<evidence type="ECO:0000256" key="8">
    <source>
        <dbReference type="ARBA" id="ARBA00023158"/>
    </source>
</evidence>
<evidence type="ECO:0000256" key="4">
    <source>
        <dbReference type="ARBA" id="ARBA00022473"/>
    </source>
</evidence>
<evidence type="ECO:0000313" key="15">
    <source>
        <dbReference type="Proteomes" id="UP000663828"/>
    </source>
</evidence>
<evidence type="ECO:0000256" key="7">
    <source>
        <dbReference type="ARBA" id="ARBA00023125"/>
    </source>
</evidence>
<evidence type="ECO:0000256" key="6">
    <source>
        <dbReference type="ARBA" id="ARBA00022782"/>
    </source>
</evidence>
<sequence length="494" mass="57844">MPKPSRSPLYFYAVEYQRRQQTHRQHMNISEAIAACYDDWKALSEEDRQPYKNQFQEWRLQSRLNPESAHVSQQHTKPKKGISNDNVLQKRDIPCAQLKHHYDRFTMERTFLACEYLPLDKSELLAMPIYILNFQIFCKLDEEDGGKYLPAEMCILRYTLNDGVTTYKHRFIKPEMIPTGYMSSCLEHAKETHEIPLKDFGEASNNYKSIFQELKSFLTTTTMNQLSDGEDERTRRRYSRMMKPCVFSPAVEHEQTSKLFDWLQEKSEGQKPTKESRLVNFASIESLIMVLADLKKHHVSRDDIQRTFENASYSYLIDQRCPYHSHLGIRHCSVVRCHAAAKLISAYLNQLYVPERPASSVAMIGKATPNPFVNTPSPPPTTAMRTDPYQVQQHVVKQPTLSFQKYHQNHESSSDSLASCYNPIKHEQRHNSHQSDDEIVRLQRQNFHRLLSDAESSNREHRTDNQRDLLNQHRQVLLRALQTIEQQIEELDLE</sequence>
<dbReference type="GO" id="GO:0007140">
    <property type="term" value="P:male meiotic nuclear division"/>
    <property type="evidence" value="ECO:0007669"/>
    <property type="project" value="TreeGrafter"/>
</dbReference>
<dbReference type="SUPFAM" id="SSF47095">
    <property type="entry name" value="HMG-box"/>
    <property type="match status" value="1"/>
</dbReference>
<keyword evidence="10" id="KW-0469">Meiosis</keyword>
<evidence type="ECO:0000256" key="1">
    <source>
        <dbReference type="ARBA" id="ARBA00004123"/>
    </source>
</evidence>
<evidence type="ECO:0000313" key="14">
    <source>
        <dbReference type="EMBL" id="CAF1430531.1"/>
    </source>
</evidence>
<keyword evidence="5" id="KW-0963">Cytoplasm</keyword>
<evidence type="ECO:0000256" key="9">
    <source>
        <dbReference type="ARBA" id="ARBA00023242"/>
    </source>
</evidence>
<comment type="similarity">
    <text evidence="3">Belongs to the maelstrom family.</text>
</comment>
<evidence type="ECO:0000256" key="2">
    <source>
        <dbReference type="ARBA" id="ARBA00004496"/>
    </source>
</evidence>
<dbReference type="EMBL" id="CAJNOR010001720">
    <property type="protein sequence ID" value="CAF1189038.1"/>
    <property type="molecule type" value="Genomic_DNA"/>
</dbReference>
<evidence type="ECO:0000313" key="13">
    <source>
        <dbReference type="EMBL" id="CAF1189038.1"/>
    </source>
</evidence>
<comment type="caution">
    <text evidence="14">The sequence shown here is derived from an EMBL/GenBank/DDBJ whole genome shotgun (WGS) entry which is preliminary data.</text>
</comment>
<dbReference type="GO" id="GO:0043565">
    <property type="term" value="F:sequence-specific DNA binding"/>
    <property type="evidence" value="ECO:0007669"/>
    <property type="project" value="TreeGrafter"/>
</dbReference>
<evidence type="ECO:0000259" key="11">
    <source>
        <dbReference type="Pfam" id="PF09011"/>
    </source>
</evidence>
<comment type="subcellular location">
    <subcellularLocation>
        <location evidence="2">Cytoplasm</location>
    </subcellularLocation>
    <subcellularLocation>
        <location evidence="1">Nucleus</location>
    </subcellularLocation>
</comment>
<dbReference type="EMBL" id="CAJNOJ010000392">
    <property type="protein sequence ID" value="CAF1430531.1"/>
    <property type="molecule type" value="Genomic_DNA"/>
</dbReference>
<dbReference type="PANTHER" id="PTHR21358">
    <property type="entry name" value="PROTEIN MAELSTROM HOMOLOG"/>
    <property type="match status" value="1"/>
</dbReference>
<name>A0A815N8D2_ADIRI</name>
<evidence type="ECO:0008006" key="17">
    <source>
        <dbReference type="Google" id="ProtNLM"/>
    </source>
</evidence>
<dbReference type="Proteomes" id="UP000663828">
    <property type="component" value="Unassembled WGS sequence"/>
</dbReference>
<feature type="domain" description="Maelstrom" evidence="12">
    <location>
        <begin position="146"/>
        <end position="350"/>
    </location>
</feature>
<feature type="domain" description="HMG box" evidence="11">
    <location>
        <begin position="2"/>
        <end position="61"/>
    </location>
</feature>
<dbReference type="GO" id="GO:0034587">
    <property type="term" value="P:piRNA processing"/>
    <property type="evidence" value="ECO:0007669"/>
    <property type="project" value="TreeGrafter"/>
</dbReference>
<dbReference type="GO" id="GO:0030154">
    <property type="term" value="P:cell differentiation"/>
    <property type="evidence" value="ECO:0007669"/>
    <property type="project" value="UniProtKB-KW"/>
</dbReference>
<dbReference type="GO" id="GO:0005634">
    <property type="term" value="C:nucleus"/>
    <property type="evidence" value="ECO:0007669"/>
    <property type="project" value="UniProtKB-SubCell"/>
</dbReference>
<keyword evidence="6" id="KW-0221">Differentiation</keyword>
<evidence type="ECO:0000313" key="16">
    <source>
        <dbReference type="Proteomes" id="UP000663852"/>
    </source>
</evidence>
<dbReference type="Pfam" id="PF09011">
    <property type="entry name" value="HMG_box_2"/>
    <property type="match status" value="1"/>
</dbReference>
<evidence type="ECO:0000256" key="3">
    <source>
        <dbReference type="ARBA" id="ARBA00007057"/>
    </source>
</evidence>
<dbReference type="GO" id="GO:0007283">
    <property type="term" value="P:spermatogenesis"/>
    <property type="evidence" value="ECO:0007669"/>
    <property type="project" value="TreeGrafter"/>
</dbReference>
<reference evidence="14" key="1">
    <citation type="submission" date="2021-02" db="EMBL/GenBank/DDBJ databases">
        <authorList>
            <person name="Nowell W R."/>
        </authorList>
    </citation>
    <scope>NUCLEOTIDE SEQUENCE</scope>
</reference>